<evidence type="ECO:0000313" key="6">
    <source>
        <dbReference type="RefSeq" id="XP_031575027.1"/>
    </source>
</evidence>
<dbReference type="CDD" id="cd11291">
    <property type="entry name" value="gelsolin_S6_like"/>
    <property type="match status" value="1"/>
</dbReference>
<dbReference type="PRINTS" id="PR00597">
    <property type="entry name" value="GELSOLIN"/>
</dbReference>
<accession>A0A6P8J5N9</accession>
<dbReference type="InParanoid" id="A0A6P8J5N9"/>
<evidence type="ECO:0000313" key="5">
    <source>
        <dbReference type="Proteomes" id="UP000515163"/>
    </source>
</evidence>
<feature type="domain" description="Gelsolin-like" evidence="4">
    <location>
        <begin position="646"/>
        <end position="718"/>
    </location>
</feature>
<dbReference type="FunFam" id="3.80.10.10:FF:001164">
    <property type="entry name" value="GH01279p"/>
    <property type="match status" value="1"/>
</dbReference>
<evidence type="ECO:0000256" key="2">
    <source>
        <dbReference type="ARBA" id="ARBA00022737"/>
    </source>
</evidence>
<sequence>MADGVLPFVRGLDLTHNNFKDFNFPNRVADMTNLRWLKLNKAGLETLPEELSRLTKLEHLSIKENELTCIHGGLSSLNQLRVINARNNHLMNSGIPGDIFSLEDLLTVDFSQNELKEVPPELENAKTLLVLSLANNKITSIPNQLFINLTDLIYLDLSDNCLETIPPQLRRLVNLQTLILNNNPLLHAQFRQLPSLTQLRTLNLRNTQRTITNMPNKLEALVNLTDLDLSYNDLPRVPEPVYMISSLKRLNLSNNCITELSSLIDSWSQLETLNLSRNQLTALPSSLCKLVKLKRLFLNGNKINFEGLPTGIGKLYNLEFFMAAYNQLECIPEGLCRCIKLKKLILHSNRLFTLPEGIHFLTNLENLDVRYNPELEMPPKPVADDDGADSAFYNIDFSLQTQLRIATGAPPPPPPAHKDAYARKLRMRGRRYQSQSDKSESLKRHESSRKTSKGMVEDAEEKKATGRNRKLSKKQENAEGTEEKSLKGRKWNEGLVKPNLDYHDFFDDHTGQEPGLTVWQIENFVPTHVDEAFYGKFYEADCYIVLKTDYDDTDQLYWQIYYWIGKDSSLDKKACSAIHSVNLRNFLGAETRSIREEQGDESDEFLELFDNDISYIEGGTASGFYSVEDPTYVTRLFRVLPGSRVLLEPVSPVANSLDPNFTFVLDAGLKIFIWSGPKAKATTKTKARLFSEKTNKNERKNKAEIIMCQTADEPKEFWELLGGHPSEGRITVKQEYKEPPPSPILYKMALGLGYLELPQVDIPGGKLVQKLMDTKNVYIMDCFTEIFVWIGRKSARLVRAAAMKLALEINSMIDRPSFAMVTRTLQGAESQLFKSKFIGWDDVLAIDYTRSAETVSNLAKKLGTTNITNKQAQEKLKKTAKVDLSALFTTRQQPIPDEEQKHLVTEWNEDLDGMECFVLEGKKFVRLPEEEIGHFYSGDCYVFLCRYWVPVEAPEDNEDDETDDEPVEQEEDFQCVVYFWQGRDANQMGWLTFTFSLQKKFESLFGEKLEVVKTQQQQENPKFMAHFKGKFIIHSGKRKQVLPPDQKPKPELYHIRSNGGILAKRVIQIEANGSLLNSEFCYILKVPFENYAEDGIIYVWIGSKVNEADAEHAKELGKEIWDSGYTIQTIHEDEEPENFFWVALGGKKEHDREAEFMQYCRLFRCSNDKGYFSVSEKCTDFCQEDLASEDVMILDTGKLVYVWLGSSSSDVEKKLAIKSAQLYIQHVHQLQSGPMRKLRVAFKGRETHMFKRNFHGWGEFHAPKY</sequence>
<feature type="region of interest" description="Disordered" evidence="3">
    <location>
        <begin position="427"/>
        <end position="490"/>
    </location>
</feature>
<dbReference type="GO" id="GO:0008154">
    <property type="term" value="P:actin polymerization or depolymerization"/>
    <property type="evidence" value="ECO:0007669"/>
    <property type="project" value="TreeGrafter"/>
</dbReference>
<dbReference type="FunCoup" id="A0A6P8J5N9">
    <property type="interactions" value="2251"/>
</dbReference>
<dbReference type="GO" id="GO:0005737">
    <property type="term" value="C:cytoplasm"/>
    <property type="evidence" value="ECO:0007669"/>
    <property type="project" value="TreeGrafter"/>
</dbReference>
<dbReference type="OrthoDB" id="20529at2759"/>
<dbReference type="CDD" id="cd11288">
    <property type="entry name" value="gelsolin_S5_like"/>
    <property type="match status" value="1"/>
</dbReference>
<dbReference type="SMART" id="SM00369">
    <property type="entry name" value="LRR_TYP"/>
    <property type="match status" value="11"/>
</dbReference>
<dbReference type="GO" id="GO:0051015">
    <property type="term" value="F:actin filament binding"/>
    <property type="evidence" value="ECO:0007669"/>
    <property type="project" value="InterPro"/>
</dbReference>
<dbReference type="InterPro" id="IPR001611">
    <property type="entry name" value="Leu-rich_rpt"/>
</dbReference>
<dbReference type="InterPro" id="IPR032675">
    <property type="entry name" value="LRR_dom_sf"/>
</dbReference>
<dbReference type="SUPFAM" id="SSF52058">
    <property type="entry name" value="L domain-like"/>
    <property type="match status" value="2"/>
</dbReference>
<dbReference type="GO" id="GO:0015629">
    <property type="term" value="C:actin cytoskeleton"/>
    <property type="evidence" value="ECO:0007669"/>
    <property type="project" value="TreeGrafter"/>
</dbReference>
<dbReference type="Pfam" id="PF00626">
    <property type="entry name" value="Gelsolin"/>
    <property type="match status" value="4"/>
</dbReference>
<protein>
    <submittedName>
        <fullName evidence="6">Protein flightless-1 homolog</fullName>
    </submittedName>
</protein>
<dbReference type="Proteomes" id="UP000515163">
    <property type="component" value="Unplaced"/>
</dbReference>
<dbReference type="CDD" id="cd11290">
    <property type="entry name" value="gelsolin_S1_like"/>
    <property type="match status" value="1"/>
</dbReference>
<dbReference type="Pfam" id="PF13855">
    <property type="entry name" value="LRR_8"/>
    <property type="match status" value="3"/>
</dbReference>
<dbReference type="GO" id="GO:0005634">
    <property type="term" value="C:nucleus"/>
    <property type="evidence" value="ECO:0007669"/>
    <property type="project" value="TreeGrafter"/>
</dbReference>
<dbReference type="FunFam" id="3.40.20.10:FF:000031">
    <property type="entry name" value="protein flightless-1 homolog isoform X1"/>
    <property type="match status" value="1"/>
</dbReference>
<dbReference type="PANTHER" id="PTHR11977:SF51">
    <property type="entry name" value="PROTEIN FLIGHTLESS-1 HOMOLOG"/>
    <property type="match status" value="1"/>
</dbReference>
<dbReference type="GO" id="GO:0030239">
    <property type="term" value="P:myofibril assembly"/>
    <property type="evidence" value="ECO:0007669"/>
    <property type="project" value="TreeGrafter"/>
</dbReference>
<dbReference type="PROSITE" id="PS51450">
    <property type="entry name" value="LRR"/>
    <property type="match status" value="4"/>
</dbReference>
<feature type="compositionally biased region" description="Basic and acidic residues" evidence="3">
    <location>
        <begin position="473"/>
        <end position="490"/>
    </location>
</feature>
<feature type="domain" description="Gelsolin-like" evidence="4">
    <location>
        <begin position="524"/>
        <end position="606"/>
    </location>
</feature>
<feature type="compositionally biased region" description="Basic and acidic residues" evidence="3">
    <location>
        <begin position="437"/>
        <end position="449"/>
    </location>
</feature>
<dbReference type="PANTHER" id="PTHR11977">
    <property type="entry name" value="VILLIN"/>
    <property type="match status" value="1"/>
</dbReference>
<proteinExistence type="predicted"/>
<evidence type="ECO:0000256" key="3">
    <source>
        <dbReference type="SAM" id="MobiDB-lite"/>
    </source>
</evidence>
<dbReference type="Gene3D" id="3.80.10.10">
    <property type="entry name" value="Ribonuclease Inhibitor"/>
    <property type="match status" value="3"/>
</dbReference>
<dbReference type="GO" id="GO:0051016">
    <property type="term" value="P:barbed-end actin filament capping"/>
    <property type="evidence" value="ECO:0007669"/>
    <property type="project" value="TreeGrafter"/>
</dbReference>
<dbReference type="SMART" id="SM00364">
    <property type="entry name" value="LRR_BAC"/>
    <property type="match status" value="5"/>
</dbReference>
<dbReference type="GeneID" id="116308690"/>
<reference evidence="6" key="1">
    <citation type="submission" date="2025-08" db="UniProtKB">
        <authorList>
            <consortium name="RefSeq"/>
        </authorList>
    </citation>
    <scope>IDENTIFICATION</scope>
</reference>
<keyword evidence="5" id="KW-1185">Reference proteome</keyword>
<feature type="domain" description="Gelsolin-like" evidence="4">
    <location>
        <begin position="766"/>
        <end position="833"/>
    </location>
</feature>
<dbReference type="Gene3D" id="3.40.20.10">
    <property type="entry name" value="Severin"/>
    <property type="match status" value="6"/>
</dbReference>
<dbReference type="InterPro" id="IPR003591">
    <property type="entry name" value="Leu-rich_rpt_typical-subtyp"/>
</dbReference>
<dbReference type="SMART" id="SM00365">
    <property type="entry name" value="LRR_SD22"/>
    <property type="match status" value="5"/>
</dbReference>
<organism evidence="5 6">
    <name type="scientific">Actinia tenebrosa</name>
    <name type="common">Australian red waratah sea anemone</name>
    <dbReference type="NCBI Taxonomy" id="6105"/>
    <lineage>
        <taxon>Eukaryota</taxon>
        <taxon>Metazoa</taxon>
        <taxon>Cnidaria</taxon>
        <taxon>Anthozoa</taxon>
        <taxon>Hexacorallia</taxon>
        <taxon>Actiniaria</taxon>
        <taxon>Actiniidae</taxon>
        <taxon>Actinia</taxon>
    </lineage>
</organism>
<evidence type="ECO:0000259" key="4">
    <source>
        <dbReference type="Pfam" id="PF00626"/>
    </source>
</evidence>
<dbReference type="InterPro" id="IPR029006">
    <property type="entry name" value="ADF-H/Gelsolin-like_dom_sf"/>
</dbReference>
<dbReference type="SUPFAM" id="SSF55753">
    <property type="entry name" value="Actin depolymerizing proteins"/>
    <property type="match status" value="6"/>
</dbReference>
<keyword evidence="2" id="KW-0677">Repeat</keyword>
<gene>
    <name evidence="6" type="primary">LOC116308690</name>
</gene>
<dbReference type="FunFam" id="3.40.20.10:FF:000034">
    <property type="entry name" value="protein flightless-1 homolog isoform X1"/>
    <property type="match status" value="1"/>
</dbReference>
<dbReference type="CDD" id="cd11292">
    <property type="entry name" value="gelsolin_S3_like"/>
    <property type="match status" value="1"/>
</dbReference>
<keyword evidence="1" id="KW-0433">Leucine-rich repeat</keyword>
<evidence type="ECO:0000256" key="1">
    <source>
        <dbReference type="ARBA" id="ARBA00022614"/>
    </source>
</evidence>
<name>A0A6P8J5N9_ACTTE</name>
<dbReference type="KEGG" id="aten:116308690"/>
<dbReference type="FunFam" id="3.80.10.10:FF:000054">
    <property type="entry name" value="FLII, actin remodeling protein"/>
    <property type="match status" value="1"/>
</dbReference>
<dbReference type="CDD" id="cd11280">
    <property type="entry name" value="gelsolin_like"/>
    <property type="match status" value="1"/>
</dbReference>
<dbReference type="InterPro" id="IPR007122">
    <property type="entry name" value="Villin/Gelsolin"/>
</dbReference>
<dbReference type="RefSeq" id="XP_031575027.1">
    <property type="nucleotide sequence ID" value="XM_031719167.1"/>
</dbReference>
<dbReference type="GO" id="GO:0005546">
    <property type="term" value="F:phosphatidylinositol-4,5-bisphosphate binding"/>
    <property type="evidence" value="ECO:0007669"/>
    <property type="project" value="TreeGrafter"/>
</dbReference>
<dbReference type="SMART" id="SM00262">
    <property type="entry name" value="GEL"/>
    <property type="match status" value="6"/>
</dbReference>
<feature type="domain" description="Gelsolin-like" evidence="4">
    <location>
        <begin position="1175"/>
        <end position="1250"/>
    </location>
</feature>
<dbReference type="AlphaFoldDB" id="A0A6P8J5N9"/>
<dbReference type="GO" id="GO:0051014">
    <property type="term" value="P:actin filament severing"/>
    <property type="evidence" value="ECO:0007669"/>
    <property type="project" value="TreeGrafter"/>
</dbReference>
<dbReference type="InterPro" id="IPR007123">
    <property type="entry name" value="Gelsolin-like_dom"/>
</dbReference>